<gene>
    <name evidence="5" type="ORF">Ahy_A03g013496</name>
</gene>
<dbReference type="AlphaFoldDB" id="A0A445DVI7"/>
<keyword evidence="6" id="KW-1185">Reference proteome</keyword>
<keyword evidence="3" id="KW-0472">Membrane</keyword>
<dbReference type="PANTHER" id="PTHR13266">
    <property type="entry name" value="PROTEASOME INHIBITOR"/>
    <property type="match status" value="1"/>
</dbReference>
<reference evidence="5 6" key="1">
    <citation type="submission" date="2019-01" db="EMBL/GenBank/DDBJ databases">
        <title>Sequencing of cultivated peanut Arachis hypogaea provides insights into genome evolution and oil improvement.</title>
        <authorList>
            <person name="Chen X."/>
        </authorList>
    </citation>
    <scope>NUCLEOTIDE SEQUENCE [LARGE SCALE GENOMIC DNA]</scope>
    <source>
        <strain evidence="6">cv. Fuhuasheng</strain>
        <tissue evidence="5">Leaves</tissue>
    </source>
</reference>
<name>A0A445DVI7_ARAHY</name>
<evidence type="ECO:0000259" key="4">
    <source>
        <dbReference type="Pfam" id="PF11566"/>
    </source>
</evidence>
<dbReference type="STRING" id="3818.A0A445DVI7"/>
<dbReference type="GO" id="GO:0043161">
    <property type="term" value="P:proteasome-mediated ubiquitin-dependent protein catabolic process"/>
    <property type="evidence" value="ECO:0007669"/>
    <property type="project" value="InterPro"/>
</dbReference>
<evidence type="ECO:0000313" key="5">
    <source>
        <dbReference type="EMBL" id="RYR67189.1"/>
    </source>
</evidence>
<dbReference type="GO" id="GO:0070628">
    <property type="term" value="F:proteasome binding"/>
    <property type="evidence" value="ECO:0007669"/>
    <property type="project" value="InterPro"/>
</dbReference>
<accession>A0A445DVI7</accession>
<comment type="caution">
    <text evidence="5">The sequence shown here is derived from an EMBL/GenBank/DDBJ whole genome shotgun (WGS) entry which is preliminary data.</text>
</comment>
<feature type="transmembrane region" description="Helical" evidence="3">
    <location>
        <begin position="66"/>
        <end position="84"/>
    </location>
</feature>
<dbReference type="Proteomes" id="UP000289738">
    <property type="component" value="Chromosome A03"/>
</dbReference>
<proteinExistence type="inferred from homology"/>
<evidence type="ECO:0000256" key="3">
    <source>
        <dbReference type="SAM" id="Phobius"/>
    </source>
</evidence>
<dbReference type="GO" id="GO:0000502">
    <property type="term" value="C:proteasome complex"/>
    <property type="evidence" value="ECO:0007669"/>
    <property type="project" value="UniProtKB-KW"/>
</dbReference>
<organism evidence="5 6">
    <name type="scientific">Arachis hypogaea</name>
    <name type="common">Peanut</name>
    <dbReference type="NCBI Taxonomy" id="3818"/>
    <lineage>
        <taxon>Eukaryota</taxon>
        <taxon>Viridiplantae</taxon>
        <taxon>Streptophyta</taxon>
        <taxon>Embryophyta</taxon>
        <taxon>Tracheophyta</taxon>
        <taxon>Spermatophyta</taxon>
        <taxon>Magnoliopsida</taxon>
        <taxon>eudicotyledons</taxon>
        <taxon>Gunneridae</taxon>
        <taxon>Pentapetalae</taxon>
        <taxon>rosids</taxon>
        <taxon>fabids</taxon>
        <taxon>Fabales</taxon>
        <taxon>Fabaceae</taxon>
        <taxon>Papilionoideae</taxon>
        <taxon>50 kb inversion clade</taxon>
        <taxon>dalbergioids sensu lato</taxon>
        <taxon>Dalbergieae</taxon>
        <taxon>Pterocarpus clade</taxon>
        <taxon>Arachis</taxon>
    </lineage>
</organism>
<keyword evidence="3" id="KW-0812">Transmembrane</keyword>
<dbReference type="Gene3D" id="3.40.1000.30">
    <property type="match status" value="1"/>
</dbReference>
<dbReference type="InterPro" id="IPR045128">
    <property type="entry name" value="PI31-like"/>
</dbReference>
<evidence type="ECO:0000256" key="2">
    <source>
        <dbReference type="ARBA" id="ARBA00022942"/>
    </source>
</evidence>
<dbReference type="GO" id="GO:0004866">
    <property type="term" value="F:endopeptidase inhibitor activity"/>
    <property type="evidence" value="ECO:0007669"/>
    <property type="project" value="InterPro"/>
</dbReference>
<dbReference type="InterPro" id="IPR021625">
    <property type="entry name" value="PI31_Prot_N"/>
</dbReference>
<protein>
    <recommendedName>
        <fullName evidence="4">PI31 proteasome regulator N-terminal domain-containing protein</fullName>
    </recommendedName>
</protein>
<keyword evidence="3" id="KW-1133">Transmembrane helix</keyword>
<dbReference type="EMBL" id="SDMP01000003">
    <property type="protein sequence ID" value="RYR67189.1"/>
    <property type="molecule type" value="Genomic_DNA"/>
</dbReference>
<dbReference type="PANTHER" id="PTHR13266:SF1">
    <property type="entry name" value="PROTEASOME INHIBITOR PI31 SUBUNIT"/>
    <property type="match status" value="1"/>
</dbReference>
<feature type="transmembrane region" description="Helical" evidence="3">
    <location>
        <begin position="213"/>
        <end position="244"/>
    </location>
</feature>
<dbReference type="Pfam" id="PF11566">
    <property type="entry name" value="PI31_Prot_N"/>
    <property type="match status" value="1"/>
</dbReference>
<sequence>MKRHHFTLKTSFINVTLTNCLPPLKSQHKHRGLFFSTTFINGVYAILVMAVIRVARPSFLNNHDKAAFVVHATFLSFGYLLTATSPQALFDDVLSHPSTEEVSVENWNQLDQEYVFVYVNPKKVSIKVLVKCLVMNEKLLIDALKEWSFDPAHLEIWDYIIANEKSNYSEQLKNLEQLFGQPRNGLPGLESVPDHRSTGLDPQLHHSGKRDSLFLFILLMMLLNDHGLFKLPAALLALAITVGFQRWGRQEQRTEEKRREDRALWASKLGIRVLTLFEGPN</sequence>
<feature type="transmembrane region" description="Helical" evidence="3">
    <location>
        <begin position="33"/>
        <end position="54"/>
    </location>
</feature>
<evidence type="ECO:0000313" key="6">
    <source>
        <dbReference type="Proteomes" id="UP000289738"/>
    </source>
</evidence>
<feature type="domain" description="PI31 proteasome regulator N-terminal" evidence="4">
    <location>
        <begin position="56"/>
        <end position="164"/>
    </location>
</feature>
<comment type="similarity">
    <text evidence="1">Belongs to the proteasome inhibitor PI31 family.</text>
</comment>
<evidence type="ECO:0000256" key="1">
    <source>
        <dbReference type="ARBA" id="ARBA00006405"/>
    </source>
</evidence>
<keyword evidence="2" id="KW-0647">Proteasome</keyword>